<reference evidence="1 2" key="1">
    <citation type="submission" date="2020-08" db="EMBL/GenBank/DDBJ databases">
        <authorList>
            <person name="Onisko P.M."/>
            <person name="Abbud L.A."/>
            <person name="Collins-Miller C."/>
            <person name="Crosslin K."/>
            <person name="Dasari S."/>
            <person name="Friend S.M."/>
            <person name="Gaykema M.A."/>
            <person name="Lambert A.M."/>
            <person name="Moran E.R."/>
            <person name="Watts A.R."/>
            <person name="Zirkle L.M."/>
            <person name="Bauer P.J."/>
            <person name="Temple L."/>
            <person name="Washington J.M."/>
            <person name="Garlena R.A."/>
            <person name="Russell D.A."/>
            <person name="Pope W.H."/>
            <person name="Jacobs-Sera D."/>
            <person name="Hatfull G.F."/>
        </authorList>
    </citation>
    <scope>NUCLEOTIDE SEQUENCE [LARGE SCALE GENOMIC DNA]</scope>
</reference>
<evidence type="ECO:0000313" key="1">
    <source>
        <dbReference type="EMBL" id="QOI66937.1"/>
    </source>
</evidence>
<gene>
    <name evidence="1" type="primary">25</name>
    <name evidence="1" type="ORF">SEA_GARDENSTATE_25</name>
</gene>
<name>A0A7L8ZDD2_9CAUD</name>
<dbReference type="Proteomes" id="UP000593999">
    <property type="component" value="Segment"/>
</dbReference>
<evidence type="ECO:0000313" key="2">
    <source>
        <dbReference type="Proteomes" id="UP000593999"/>
    </source>
</evidence>
<keyword evidence="2" id="KW-1185">Reference proteome</keyword>
<proteinExistence type="predicted"/>
<sequence>MSDNAYPIEVPTEPGVYEAKAFPLPDFFPVEIDDEGAWETDGGRYRYPIHEAYTYGIEGYARANGPFRRLSDEELAETSRWVR</sequence>
<accession>A0A7L8ZDD2</accession>
<dbReference type="EMBL" id="MT952845">
    <property type="protein sequence ID" value="QOI66937.1"/>
    <property type="molecule type" value="Genomic_DNA"/>
</dbReference>
<protein>
    <submittedName>
        <fullName evidence="1">Uncharacterized protein</fullName>
    </submittedName>
</protein>
<organism evidence="1 2">
    <name type="scientific">Microbacterium phage GardenState</name>
    <dbReference type="NCBI Taxonomy" id="2776841"/>
    <lineage>
        <taxon>Viruses</taxon>
        <taxon>Duplodnaviria</taxon>
        <taxon>Heunggongvirae</taxon>
        <taxon>Uroviricota</taxon>
        <taxon>Caudoviricetes</taxon>
        <taxon>Casidaviridae</taxon>
        <taxon>Gardenstatevirus</taxon>
        <taxon>Gardenstatevirus gardenstate</taxon>
    </lineage>
</organism>